<evidence type="ECO:0000256" key="3">
    <source>
        <dbReference type="SAM" id="MobiDB-lite"/>
    </source>
</evidence>
<dbReference type="AlphaFoldDB" id="A0AB34GP19"/>
<keyword evidence="7" id="KW-1185">Reference proteome</keyword>
<feature type="region of interest" description="Disordered" evidence="3">
    <location>
        <begin position="345"/>
        <end position="405"/>
    </location>
</feature>
<feature type="compositionally biased region" description="Polar residues" evidence="3">
    <location>
        <begin position="196"/>
        <end position="215"/>
    </location>
</feature>
<dbReference type="PANTHER" id="PTHR13280">
    <property type="entry name" value="PHOSPHOFURIN ACIDIC CLUSTER SORTING PROTEIN"/>
    <property type="match status" value="1"/>
</dbReference>
<feature type="region of interest" description="Disordered" evidence="3">
    <location>
        <begin position="894"/>
        <end position="949"/>
    </location>
</feature>
<dbReference type="GO" id="GO:0044325">
    <property type="term" value="F:transmembrane transporter binding"/>
    <property type="evidence" value="ECO:0007669"/>
    <property type="project" value="TreeGrafter"/>
</dbReference>
<feature type="region of interest" description="Disordered" evidence="3">
    <location>
        <begin position="191"/>
        <end position="235"/>
    </location>
</feature>
<feature type="region of interest" description="Disordered" evidence="3">
    <location>
        <begin position="1019"/>
        <end position="1046"/>
    </location>
</feature>
<dbReference type="Proteomes" id="UP001159641">
    <property type="component" value="Unassembled WGS sequence"/>
</dbReference>
<dbReference type="PANTHER" id="PTHR13280:SF15">
    <property type="entry name" value="PHOSPHOFURIN ACIDIC CLUSTER SORTING PROTEIN 2"/>
    <property type="match status" value="1"/>
</dbReference>
<feature type="compositionally biased region" description="Low complexity" evidence="3">
    <location>
        <begin position="1019"/>
        <end position="1029"/>
    </location>
</feature>
<proteinExistence type="inferred from homology"/>
<comment type="similarity">
    <text evidence="1">Belongs to the PACS family.</text>
</comment>
<dbReference type="Pfam" id="PF10254">
    <property type="entry name" value="Pacs-1"/>
    <property type="match status" value="3"/>
</dbReference>
<accession>A0AB34GP19</accession>
<feature type="region of interest" description="Disordered" evidence="3">
    <location>
        <begin position="964"/>
        <end position="983"/>
    </location>
</feature>
<organism evidence="6 7">
    <name type="scientific">Eschrichtius robustus</name>
    <name type="common">California gray whale</name>
    <name type="synonym">Eschrichtius gibbosus</name>
    <dbReference type="NCBI Taxonomy" id="9764"/>
    <lineage>
        <taxon>Eukaryota</taxon>
        <taxon>Metazoa</taxon>
        <taxon>Chordata</taxon>
        <taxon>Craniata</taxon>
        <taxon>Vertebrata</taxon>
        <taxon>Euteleostomi</taxon>
        <taxon>Mammalia</taxon>
        <taxon>Eutheria</taxon>
        <taxon>Laurasiatheria</taxon>
        <taxon>Artiodactyla</taxon>
        <taxon>Whippomorpha</taxon>
        <taxon>Cetacea</taxon>
        <taxon>Mysticeti</taxon>
        <taxon>Eschrichtiidae</taxon>
        <taxon>Eschrichtius</taxon>
    </lineage>
</organism>
<dbReference type="InterPro" id="IPR057541">
    <property type="entry name" value="PACS1/2_N"/>
</dbReference>
<feature type="compositionally biased region" description="Low complexity" evidence="3">
    <location>
        <begin position="901"/>
        <end position="924"/>
    </location>
</feature>
<feature type="compositionally biased region" description="Acidic residues" evidence="3">
    <location>
        <begin position="363"/>
        <end position="379"/>
    </location>
</feature>
<dbReference type="Pfam" id="PF25332">
    <property type="entry name" value="C2_PACS_N"/>
    <property type="match status" value="1"/>
</dbReference>
<evidence type="ECO:0000313" key="7">
    <source>
        <dbReference type="Proteomes" id="UP001159641"/>
    </source>
</evidence>
<name>A0AB34GP19_ESCRO</name>
<keyword evidence="2" id="KW-0597">Phosphoprotein</keyword>
<evidence type="ECO:0000256" key="2">
    <source>
        <dbReference type="ARBA" id="ARBA00022553"/>
    </source>
</evidence>
<evidence type="ECO:0008006" key="8">
    <source>
        <dbReference type="Google" id="ProtNLM"/>
    </source>
</evidence>
<dbReference type="EMBL" id="JAIQCJ010002164">
    <property type="protein sequence ID" value="KAJ8780195.1"/>
    <property type="molecule type" value="Genomic_DNA"/>
</dbReference>
<comment type="caution">
    <text evidence="6">The sequence shown here is derived from an EMBL/GenBank/DDBJ whole genome shotgun (WGS) entry which is preliminary data.</text>
</comment>
<feature type="domain" description="Phosphofurin acidic cluster sorting protein 1/2 N-terminal C2" evidence="5">
    <location>
        <begin position="233"/>
        <end position="344"/>
    </location>
</feature>
<sequence>MSDRGAGVREPAVQLRLGLLRFGAFLEHEKASECTVTAEPVCALCRLCSLTLKKLVVFKELEKELISVVIAVKMQPQAAGAQARGWRGCSGPGLRLLMRLTSASWLDLQEQLVGLGARPSSKLGAQVGARQACCCSQREAGRARPHAWDVGRCPHENQPRRPAGSSGCALGLVAREGSIALRVLRTRPLCPDSQRKQTSWPPSLTRASMRVSTAAPSPRLRMDPPSPGTGPSVQGSKRILRSHEIVLPPSGQVETDLALTFSLQYPHFLKREGNKLQIMLQRRKRYKNRTILGYKTLAAGSINMAEVMQHPSEGGQVLSLCSNIKEAAVKVAEIWIFSLSSQPIDHEDSSMQAGPKAKSTDNYSEEEDESFSSEQEASDDAAQGQDLDEDDFDVGKPKKQRRSIQQNFKQKVVALLRRFKVSDEVREQPLPPWQPRVPVLDSEQDPAEHVPEVEEDLDLLYDTLDMENPSDSGPDMEDDDSVLSTPKPKLRPYFEGLSHSSSQTEIGSIHSARSQKEPPSPADVPEKTRALGGKQPSDSISDSVAHSPPAPGEQPAQPEDSPEVETSALDMFTEKLPPSGRITKTESLVIPSTRSEGKQAGRRGRSTSLKERQPARPQNERANSLDNERCPDTRSPLQIPRKTVYDQLNHILISDDQLPENIILVNTSDWQGQFLSDVLQRHTLPVVCTRPSAPSSLGYRDTATIAVAGAQHYLSAILRLFVEQLSHKTPDWLGYMRFLVIPLGSHPVARYLGSVDYRYNNFFQDLTWRDLFSKLEAQSAVQDTPDIVSRITQYISGANCAHQLPIAEAMLTYKQKRRKNFHFDFTLSPDEESSQKFIPFVGGSLAPAPDPLTSAPASLTGTQFAESGEWDLRGSPVEGGRQSCRRPHVSRMLATGDSDDAAPSGSSALSSTPPSTSPAAKEASPTPPSSPSVSGGLSSPRQSGSVGGRQVWTLLGDPSIVTTLEPRAQTGLPQETGTARQRALGPELPSVLSHCRRPPDVPAGASLPVPAAGVLPSPAEDGGAAPAREGAAHAHHVHDRGHQGEEQEGVFLAKKNPARHQQNRRVLIDGVEWNDVKFFQLAAQWSSHVKHFPICIFGHSKSTF</sequence>
<feature type="domain" description="Phosphofurin acidic cluster sorting protein 1/2 C-terminal" evidence="4">
    <location>
        <begin position="1059"/>
        <end position="1100"/>
    </location>
</feature>
<gene>
    <name evidence="6" type="ORF">J1605_011798</name>
</gene>
<feature type="domain" description="Phosphofurin acidic cluster sorting protein 1/2 C-terminal" evidence="4">
    <location>
        <begin position="644"/>
        <end position="690"/>
    </location>
</feature>
<evidence type="ECO:0000313" key="6">
    <source>
        <dbReference type="EMBL" id="KAJ8780195.1"/>
    </source>
</evidence>
<dbReference type="InterPro" id="IPR019381">
    <property type="entry name" value="PACS1/2_C"/>
</dbReference>
<protein>
    <recommendedName>
        <fullName evidence="8">Phosphofurin acidic cluster sorting protein 2</fullName>
    </recommendedName>
</protein>
<feature type="region of interest" description="Disordered" evidence="3">
    <location>
        <begin position="427"/>
        <end position="636"/>
    </location>
</feature>
<feature type="region of interest" description="Disordered" evidence="3">
    <location>
        <begin position="866"/>
        <end position="885"/>
    </location>
</feature>
<reference evidence="6 7" key="1">
    <citation type="submission" date="2022-11" db="EMBL/GenBank/DDBJ databases">
        <title>Whole genome sequence of Eschrichtius robustus ER-17-0199.</title>
        <authorList>
            <person name="Bruniche-Olsen A."/>
            <person name="Black A.N."/>
            <person name="Fields C.J."/>
            <person name="Walden K."/>
            <person name="Dewoody J.A."/>
        </authorList>
    </citation>
    <scope>NUCLEOTIDE SEQUENCE [LARGE SCALE GENOMIC DNA]</scope>
    <source>
        <strain evidence="6">ER-17-0199</strain>
        <tissue evidence="6">Blubber</tissue>
    </source>
</reference>
<feature type="domain" description="Phosphofurin acidic cluster sorting protein 1/2 C-terminal" evidence="4">
    <location>
        <begin position="702"/>
        <end position="842"/>
    </location>
</feature>
<evidence type="ECO:0000256" key="1">
    <source>
        <dbReference type="ARBA" id="ARBA00008590"/>
    </source>
</evidence>
<evidence type="ECO:0000259" key="5">
    <source>
        <dbReference type="Pfam" id="PF25332"/>
    </source>
</evidence>
<evidence type="ECO:0000259" key="4">
    <source>
        <dbReference type="Pfam" id="PF10254"/>
    </source>
</evidence>
<dbReference type="GO" id="GO:0072659">
    <property type="term" value="P:protein localization to plasma membrane"/>
    <property type="evidence" value="ECO:0007669"/>
    <property type="project" value="TreeGrafter"/>
</dbReference>
<feature type="compositionally biased region" description="Low complexity" evidence="3">
    <location>
        <begin position="931"/>
        <end position="940"/>
    </location>
</feature>